<dbReference type="AlphaFoldDB" id="A0A3N4IXX4"/>
<keyword evidence="1" id="KW-1133">Transmembrane helix</keyword>
<name>A0A3N4IXX4_9PEZI</name>
<evidence type="ECO:0000313" key="2">
    <source>
        <dbReference type="EMBL" id="RPA89638.1"/>
    </source>
</evidence>
<proteinExistence type="predicted"/>
<keyword evidence="1" id="KW-0472">Membrane</keyword>
<reference evidence="2 3" key="1">
    <citation type="journal article" date="2018" name="Nat. Ecol. Evol.">
        <title>Pezizomycetes genomes reveal the molecular basis of ectomycorrhizal truffle lifestyle.</title>
        <authorList>
            <person name="Murat C."/>
            <person name="Payen T."/>
            <person name="Noel B."/>
            <person name="Kuo A."/>
            <person name="Morin E."/>
            <person name="Chen J."/>
            <person name="Kohler A."/>
            <person name="Krizsan K."/>
            <person name="Balestrini R."/>
            <person name="Da Silva C."/>
            <person name="Montanini B."/>
            <person name="Hainaut M."/>
            <person name="Levati E."/>
            <person name="Barry K.W."/>
            <person name="Belfiori B."/>
            <person name="Cichocki N."/>
            <person name="Clum A."/>
            <person name="Dockter R.B."/>
            <person name="Fauchery L."/>
            <person name="Guy J."/>
            <person name="Iotti M."/>
            <person name="Le Tacon F."/>
            <person name="Lindquist E.A."/>
            <person name="Lipzen A."/>
            <person name="Malagnac F."/>
            <person name="Mello A."/>
            <person name="Molinier V."/>
            <person name="Miyauchi S."/>
            <person name="Poulain J."/>
            <person name="Riccioni C."/>
            <person name="Rubini A."/>
            <person name="Sitrit Y."/>
            <person name="Splivallo R."/>
            <person name="Traeger S."/>
            <person name="Wang M."/>
            <person name="Zifcakova L."/>
            <person name="Wipf D."/>
            <person name="Zambonelli A."/>
            <person name="Paolocci F."/>
            <person name="Nowrousian M."/>
            <person name="Ottonello S."/>
            <person name="Baldrian P."/>
            <person name="Spatafora J.W."/>
            <person name="Henrissat B."/>
            <person name="Nagy L.G."/>
            <person name="Aury J.M."/>
            <person name="Wincker P."/>
            <person name="Grigoriev I.V."/>
            <person name="Bonfante P."/>
            <person name="Martin F.M."/>
        </authorList>
    </citation>
    <scope>NUCLEOTIDE SEQUENCE [LARGE SCALE GENOMIC DNA]</scope>
    <source>
        <strain evidence="2 3">120613-1</strain>
    </source>
</reference>
<sequence>MFLLYIIYFFHYMHSFLNWSMAHSILVCCGILLYCGLDVLVVHAKEATPVQYRYPGLLWHYVVRLGCLSRTCQENYSSTI</sequence>
<organism evidence="2 3">
    <name type="scientific">Choiromyces venosus 120613-1</name>
    <dbReference type="NCBI Taxonomy" id="1336337"/>
    <lineage>
        <taxon>Eukaryota</taxon>
        <taxon>Fungi</taxon>
        <taxon>Dikarya</taxon>
        <taxon>Ascomycota</taxon>
        <taxon>Pezizomycotina</taxon>
        <taxon>Pezizomycetes</taxon>
        <taxon>Pezizales</taxon>
        <taxon>Tuberaceae</taxon>
        <taxon>Choiromyces</taxon>
    </lineage>
</organism>
<dbReference type="EMBL" id="ML120564">
    <property type="protein sequence ID" value="RPA89638.1"/>
    <property type="molecule type" value="Genomic_DNA"/>
</dbReference>
<keyword evidence="3" id="KW-1185">Reference proteome</keyword>
<feature type="transmembrane region" description="Helical" evidence="1">
    <location>
        <begin position="20"/>
        <end position="44"/>
    </location>
</feature>
<dbReference type="Proteomes" id="UP000276215">
    <property type="component" value="Unassembled WGS sequence"/>
</dbReference>
<evidence type="ECO:0000256" key="1">
    <source>
        <dbReference type="SAM" id="Phobius"/>
    </source>
</evidence>
<protein>
    <submittedName>
        <fullName evidence="2">Uncharacterized protein</fullName>
    </submittedName>
</protein>
<gene>
    <name evidence="2" type="ORF">L873DRAFT_618752</name>
</gene>
<accession>A0A3N4IXX4</accession>
<keyword evidence="1" id="KW-0812">Transmembrane</keyword>
<evidence type="ECO:0000313" key="3">
    <source>
        <dbReference type="Proteomes" id="UP000276215"/>
    </source>
</evidence>